<feature type="transmembrane region" description="Helical" evidence="7">
    <location>
        <begin position="652"/>
        <end position="676"/>
    </location>
</feature>
<evidence type="ECO:0000256" key="3">
    <source>
        <dbReference type="ARBA" id="ARBA00022989"/>
    </source>
</evidence>
<dbReference type="InterPro" id="IPR011701">
    <property type="entry name" value="MFS"/>
</dbReference>
<dbReference type="KEGG" id="ptm:GSPATT00016608001"/>
<feature type="transmembrane region" description="Helical" evidence="7">
    <location>
        <begin position="563"/>
        <end position="581"/>
    </location>
</feature>
<accession>A0DFH8</accession>
<evidence type="ECO:0000313" key="9">
    <source>
        <dbReference type="Proteomes" id="UP000000600"/>
    </source>
</evidence>
<proteinExistence type="predicted"/>
<dbReference type="HOGENOM" id="CLU_357711_0_0_1"/>
<evidence type="ECO:0000256" key="4">
    <source>
        <dbReference type="ARBA" id="ARBA00023136"/>
    </source>
</evidence>
<evidence type="ECO:0000313" key="8">
    <source>
        <dbReference type="EMBL" id="CAK81795.1"/>
    </source>
</evidence>
<dbReference type="Gene3D" id="1.20.1250.20">
    <property type="entry name" value="MFS general substrate transporter like domains"/>
    <property type="match status" value="2"/>
</dbReference>
<feature type="region of interest" description="Disordered" evidence="6">
    <location>
        <begin position="721"/>
        <end position="744"/>
    </location>
</feature>
<dbReference type="PANTHER" id="PTHR10924:SF6">
    <property type="entry name" value="SOLUTE CARRIER FAMILY 49 MEMBER A3"/>
    <property type="match status" value="1"/>
</dbReference>
<dbReference type="OMA" id="PANWIFQ"/>
<dbReference type="OrthoDB" id="422206at2759"/>
<dbReference type="GeneID" id="5034977"/>
<feature type="compositionally biased region" description="Polar residues" evidence="6">
    <location>
        <begin position="730"/>
        <end position="744"/>
    </location>
</feature>
<protein>
    <recommendedName>
        <fullName evidence="10">Major facilitator superfamily (MFS) profile domain-containing protein</fullName>
    </recommendedName>
</protein>
<evidence type="ECO:0000256" key="7">
    <source>
        <dbReference type="SAM" id="Phobius"/>
    </source>
</evidence>
<dbReference type="GO" id="GO:0016020">
    <property type="term" value="C:membrane"/>
    <property type="evidence" value="ECO:0000318"/>
    <property type="project" value="GO_Central"/>
</dbReference>
<feature type="transmembrane region" description="Helical" evidence="7">
    <location>
        <begin position="342"/>
        <end position="362"/>
    </location>
</feature>
<dbReference type="SUPFAM" id="SSF103473">
    <property type="entry name" value="MFS general substrate transporter"/>
    <property type="match status" value="1"/>
</dbReference>
<feature type="transmembrane region" description="Helical" evidence="7">
    <location>
        <begin position="593"/>
        <end position="612"/>
    </location>
</feature>
<feature type="transmembrane region" description="Helical" evidence="7">
    <location>
        <begin position="477"/>
        <end position="495"/>
    </location>
</feature>
<dbReference type="eggNOG" id="KOG2563">
    <property type="taxonomic scope" value="Eukaryota"/>
</dbReference>
<keyword evidence="4 7" id="KW-0472">Membrane</keyword>
<dbReference type="Proteomes" id="UP000000600">
    <property type="component" value="Unassembled WGS sequence"/>
</dbReference>
<comment type="subcellular location">
    <subcellularLocation>
        <location evidence="1">Membrane</location>
        <topology evidence="1">Multi-pass membrane protein</topology>
    </subcellularLocation>
</comment>
<organism evidence="8 9">
    <name type="scientific">Paramecium tetraurelia</name>
    <dbReference type="NCBI Taxonomy" id="5888"/>
    <lineage>
        <taxon>Eukaryota</taxon>
        <taxon>Sar</taxon>
        <taxon>Alveolata</taxon>
        <taxon>Ciliophora</taxon>
        <taxon>Intramacronucleata</taxon>
        <taxon>Oligohymenophorea</taxon>
        <taxon>Peniculida</taxon>
        <taxon>Parameciidae</taxon>
        <taxon>Paramecium</taxon>
    </lineage>
</organism>
<dbReference type="InParanoid" id="A0DFH8"/>
<dbReference type="Pfam" id="PF07690">
    <property type="entry name" value="MFS_1"/>
    <property type="match status" value="1"/>
</dbReference>
<reference evidence="8 9" key="1">
    <citation type="journal article" date="2006" name="Nature">
        <title>Global trends of whole-genome duplications revealed by the ciliate Paramecium tetraurelia.</title>
        <authorList>
            <consortium name="Genoscope"/>
            <person name="Aury J.-M."/>
            <person name="Jaillon O."/>
            <person name="Duret L."/>
            <person name="Noel B."/>
            <person name="Jubin C."/>
            <person name="Porcel B.M."/>
            <person name="Segurens B."/>
            <person name="Daubin V."/>
            <person name="Anthouard V."/>
            <person name="Aiach N."/>
            <person name="Arnaiz O."/>
            <person name="Billaut A."/>
            <person name="Beisson J."/>
            <person name="Blanc I."/>
            <person name="Bouhouche K."/>
            <person name="Camara F."/>
            <person name="Duharcourt S."/>
            <person name="Guigo R."/>
            <person name="Gogendeau D."/>
            <person name="Katinka M."/>
            <person name="Keller A.-M."/>
            <person name="Kissmehl R."/>
            <person name="Klotz C."/>
            <person name="Koll F."/>
            <person name="Le Moue A."/>
            <person name="Lepere C."/>
            <person name="Malinsky S."/>
            <person name="Nowacki M."/>
            <person name="Nowak J.K."/>
            <person name="Plattner H."/>
            <person name="Poulain J."/>
            <person name="Ruiz F."/>
            <person name="Serrano V."/>
            <person name="Zagulski M."/>
            <person name="Dessen P."/>
            <person name="Betermier M."/>
            <person name="Weissenbach J."/>
            <person name="Scarpelli C."/>
            <person name="Schachter V."/>
            <person name="Sperling L."/>
            <person name="Meyer E."/>
            <person name="Cohen J."/>
            <person name="Wincker P."/>
        </authorList>
    </citation>
    <scope>NUCLEOTIDE SEQUENCE [LARGE SCALE GENOMIC DNA]</scope>
    <source>
        <strain evidence="8 9">Stock d4-2</strain>
    </source>
</reference>
<dbReference type="PANTHER" id="PTHR10924">
    <property type="entry name" value="MAJOR FACILITATOR SUPERFAMILY PROTEIN-RELATED"/>
    <property type="match status" value="1"/>
</dbReference>
<sequence length="784" mass="89970">MQKSNSYHIKTPRKYRQPNIISQELLQKLTQTKLENRQEKEYFDKNAQINEVKKVKQISRSIEGGSQSYREIVQQSLHLLNLNKEGLAKDFSLNKNQNDEIQSTEKKSRHVSHVSQIWTKRNRTDSNSLTPRKVGVNDFILNANAFLKEKQLENQLDRLSYQIVQLQNKSNKLEIQNRMLYANIQQYQQDSHHLKELSYSKTRYNDFDVVTLGRKSQLLQITLQREWQCKQENTKFPPKTSTGRFISISWFKNLIQLILRQFIQNSLMHKTHDQLTQESQQDLFNENTNSSLLGVKSYQQYAYRWIILICFLGVVFINGIAYQTFIPNAKQFIELYDVSEQIITLSGTIFLIMQPVFTFFASSFIVKKGFALSLNFGVLLTIIGYGIRLFINKFSFSIVILGQACLGISRPFILNGQITMAQNWFYPSNRTAVLTACNAFQTFSMIISVIWPANWIFQDYSYTDELREKGLELSLKLQYQQFFLSLVLIPVIFLIRNNPVTPPSGFITADNEVGVSESIKKLLRNGNFLLILLTYSLYFGTIKGYGLNVPYLMSPFGFIDTNYSIASSMLIIGGFISAGMVSKVVQKFKRYKAIGIVLLSISLVLSILTYPIMMTKQFIPLCIQQLLLGFFLIPMVPVLMEFGCEAIYPLNGSFSIGLMVSGATIAALLSSILLTYTAKGKDSDKQSALITTIICCSIFLIGQILFLFTKEIENRTNRQEKENKNVLKLDSSNTNNKNHQTSINESFDSFNNKIKDDSAKEHLIIDQNDFLNNDDEISRIDKKD</sequence>
<dbReference type="AlphaFoldDB" id="A0DFH8"/>
<feature type="transmembrane region" description="Helical" evidence="7">
    <location>
        <begin position="369"/>
        <end position="388"/>
    </location>
</feature>
<evidence type="ECO:0000256" key="2">
    <source>
        <dbReference type="ARBA" id="ARBA00022692"/>
    </source>
</evidence>
<dbReference type="EMBL" id="CT868418">
    <property type="protein sequence ID" value="CAK81795.1"/>
    <property type="molecule type" value="Genomic_DNA"/>
</dbReference>
<dbReference type="InterPro" id="IPR049680">
    <property type="entry name" value="FLVCR1-2_SLC49-like"/>
</dbReference>
<feature type="transmembrane region" description="Helical" evidence="7">
    <location>
        <begin position="433"/>
        <end position="457"/>
    </location>
</feature>
<keyword evidence="9" id="KW-1185">Reference proteome</keyword>
<feature type="transmembrane region" description="Helical" evidence="7">
    <location>
        <begin position="394"/>
        <end position="413"/>
    </location>
</feature>
<feature type="transmembrane region" description="Helical" evidence="7">
    <location>
        <begin position="301"/>
        <end position="322"/>
    </location>
</feature>
<keyword evidence="3 7" id="KW-1133">Transmembrane helix</keyword>
<keyword evidence="5" id="KW-0175">Coiled coil</keyword>
<feature type="coiled-coil region" evidence="5">
    <location>
        <begin position="149"/>
        <end position="190"/>
    </location>
</feature>
<dbReference type="RefSeq" id="XP_001449192.1">
    <property type="nucleotide sequence ID" value="XM_001449155.2"/>
</dbReference>
<feature type="transmembrane region" description="Helical" evidence="7">
    <location>
        <begin position="618"/>
        <end position="640"/>
    </location>
</feature>
<dbReference type="GO" id="GO:0022857">
    <property type="term" value="F:transmembrane transporter activity"/>
    <property type="evidence" value="ECO:0007669"/>
    <property type="project" value="InterPro"/>
</dbReference>
<evidence type="ECO:0000256" key="1">
    <source>
        <dbReference type="ARBA" id="ARBA00004141"/>
    </source>
</evidence>
<evidence type="ECO:0000256" key="6">
    <source>
        <dbReference type="SAM" id="MobiDB-lite"/>
    </source>
</evidence>
<evidence type="ECO:0000256" key="5">
    <source>
        <dbReference type="SAM" id="Coils"/>
    </source>
</evidence>
<keyword evidence="2 7" id="KW-0812">Transmembrane</keyword>
<gene>
    <name evidence="8" type="ORF">GSPATT00016608001</name>
</gene>
<name>A0DFH8_PARTE</name>
<dbReference type="InterPro" id="IPR036259">
    <property type="entry name" value="MFS_trans_sf"/>
</dbReference>
<feature type="transmembrane region" description="Helical" evidence="7">
    <location>
        <begin position="528"/>
        <end position="551"/>
    </location>
</feature>
<evidence type="ECO:0008006" key="10">
    <source>
        <dbReference type="Google" id="ProtNLM"/>
    </source>
</evidence>
<feature type="transmembrane region" description="Helical" evidence="7">
    <location>
        <begin position="688"/>
        <end position="708"/>
    </location>
</feature>